<comment type="caution">
    <text evidence="2">The sequence shown here is derived from an EMBL/GenBank/DDBJ whole genome shotgun (WGS) entry which is preliminary data.</text>
</comment>
<feature type="region of interest" description="Disordered" evidence="1">
    <location>
        <begin position="1"/>
        <end position="48"/>
    </location>
</feature>
<accession>A0ABV0ME05</accession>
<dbReference type="Proteomes" id="UP001496627">
    <property type="component" value="Unassembled WGS sequence"/>
</dbReference>
<reference evidence="2 3" key="1">
    <citation type="submission" date="2024-05" db="EMBL/GenBank/DDBJ databases">
        <title>Neorhizobium sp. Rsf11, a plant growth promoting and heavy metal resistant PAH-degrader.</title>
        <authorList>
            <person name="Golubev S.N."/>
            <person name="Muratova A.Y."/>
            <person name="Markelova M.I."/>
        </authorList>
    </citation>
    <scope>NUCLEOTIDE SEQUENCE [LARGE SCALE GENOMIC DNA]</scope>
    <source>
        <strain evidence="2 3">Rsf11</strain>
    </source>
</reference>
<sequence>MAYMKSSAFTSLDETTQTKRRSIIESMWEEPLSREPKEKRKMADVPMGSITAGHVEALRDRKKETPFAADERLKVLRQIFDTKDAKGKPYIANVARMVEALPRPDRRPPHHHAGRNRPVHRKARR</sequence>
<protein>
    <submittedName>
        <fullName evidence="2">Uncharacterized protein</fullName>
    </submittedName>
</protein>
<evidence type="ECO:0000256" key="1">
    <source>
        <dbReference type="SAM" id="MobiDB-lite"/>
    </source>
</evidence>
<dbReference type="RefSeq" id="WP_348864769.1">
    <property type="nucleotide sequence ID" value="NZ_JBEAAL010000041.1"/>
</dbReference>
<evidence type="ECO:0000313" key="3">
    <source>
        <dbReference type="Proteomes" id="UP001496627"/>
    </source>
</evidence>
<feature type="compositionally biased region" description="Basic residues" evidence="1">
    <location>
        <begin position="108"/>
        <end position="125"/>
    </location>
</feature>
<organism evidence="2 3">
    <name type="scientific">Neorhizobium phenanthreniclasticum</name>
    <dbReference type="NCBI Taxonomy" id="3157917"/>
    <lineage>
        <taxon>Bacteria</taxon>
        <taxon>Pseudomonadati</taxon>
        <taxon>Pseudomonadota</taxon>
        <taxon>Alphaproteobacteria</taxon>
        <taxon>Hyphomicrobiales</taxon>
        <taxon>Rhizobiaceae</taxon>
        <taxon>Rhizobium/Agrobacterium group</taxon>
        <taxon>Neorhizobium</taxon>
    </lineage>
</organism>
<feature type="region of interest" description="Disordered" evidence="1">
    <location>
        <begin position="101"/>
        <end position="125"/>
    </location>
</feature>
<evidence type="ECO:0000313" key="2">
    <source>
        <dbReference type="EMBL" id="MEQ1409340.1"/>
    </source>
</evidence>
<gene>
    <name evidence="2" type="ORF">ABK249_31005</name>
</gene>
<name>A0ABV0ME05_9HYPH</name>
<dbReference type="EMBL" id="JBEAAL010000041">
    <property type="protein sequence ID" value="MEQ1409340.1"/>
    <property type="molecule type" value="Genomic_DNA"/>
</dbReference>
<keyword evidence="3" id="KW-1185">Reference proteome</keyword>
<feature type="compositionally biased region" description="Basic and acidic residues" evidence="1">
    <location>
        <begin position="31"/>
        <end position="43"/>
    </location>
</feature>
<proteinExistence type="predicted"/>